<comment type="caution">
    <text evidence="2">The sequence shown here is derived from an EMBL/GenBank/DDBJ whole genome shotgun (WGS) entry which is preliminary data.</text>
</comment>
<accession>A0ABQ2Q1H1</accession>
<dbReference type="EMBL" id="BMQV01000002">
    <property type="protein sequence ID" value="GGP41180.1"/>
    <property type="molecule type" value="Genomic_DNA"/>
</dbReference>
<name>A0ABQ2Q1H1_9GAMM</name>
<reference evidence="3" key="1">
    <citation type="journal article" date="2019" name="Int. J. Syst. Evol. Microbiol.">
        <title>The Global Catalogue of Microorganisms (GCM) 10K type strain sequencing project: providing services to taxonomists for standard genome sequencing and annotation.</title>
        <authorList>
            <consortium name="The Broad Institute Genomics Platform"/>
            <consortium name="The Broad Institute Genome Sequencing Center for Infectious Disease"/>
            <person name="Wu L."/>
            <person name="Ma J."/>
        </authorList>
    </citation>
    <scope>NUCLEOTIDE SEQUENCE [LARGE SCALE GENOMIC DNA]</scope>
    <source>
        <strain evidence="3">JCM 32304</strain>
    </source>
</reference>
<evidence type="ECO:0000313" key="2">
    <source>
        <dbReference type="EMBL" id="GGP41180.1"/>
    </source>
</evidence>
<proteinExistence type="predicted"/>
<feature type="compositionally biased region" description="Polar residues" evidence="1">
    <location>
        <begin position="16"/>
        <end position="28"/>
    </location>
</feature>
<feature type="compositionally biased region" description="Basic and acidic residues" evidence="1">
    <location>
        <begin position="29"/>
        <end position="53"/>
    </location>
</feature>
<dbReference type="Proteomes" id="UP000654367">
    <property type="component" value="Unassembled WGS sequence"/>
</dbReference>
<protein>
    <submittedName>
        <fullName evidence="2">Uncharacterized protein</fullName>
    </submittedName>
</protein>
<sequence>MIKTTFNEKQIKQIKNNELTKNNSVTIKSDNDLASGHKLDQSHQDRAGPAQEK</sequence>
<keyword evidence="3" id="KW-1185">Reference proteome</keyword>
<dbReference type="RefSeq" id="WP_188916926.1">
    <property type="nucleotide sequence ID" value="NZ_BMQV01000002.1"/>
</dbReference>
<evidence type="ECO:0000256" key="1">
    <source>
        <dbReference type="SAM" id="MobiDB-lite"/>
    </source>
</evidence>
<organism evidence="2 3">
    <name type="scientific">Shewanella saliphila</name>
    <dbReference type="NCBI Taxonomy" id="2282698"/>
    <lineage>
        <taxon>Bacteria</taxon>
        <taxon>Pseudomonadati</taxon>
        <taxon>Pseudomonadota</taxon>
        <taxon>Gammaproteobacteria</taxon>
        <taxon>Alteromonadales</taxon>
        <taxon>Shewanellaceae</taxon>
        <taxon>Shewanella</taxon>
    </lineage>
</organism>
<evidence type="ECO:0000313" key="3">
    <source>
        <dbReference type="Proteomes" id="UP000654367"/>
    </source>
</evidence>
<feature type="region of interest" description="Disordered" evidence="1">
    <location>
        <begin position="16"/>
        <end position="53"/>
    </location>
</feature>
<gene>
    <name evidence="2" type="ORF">GCM10009409_05080</name>
</gene>